<evidence type="ECO:0000313" key="3">
    <source>
        <dbReference type="Proteomes" id="UP000229315"/>
    </source>
</evidence>
<comment type="caution">
    <text evidence="2">The sequence shown here is derived from an EMBL/GenBank/DDBJ whole genome shotgun (WGS) entry which is preliminary data.</text>
</comment>
<dbReference type="AlphaFoldDB" id="A0A2H0UG92"/>
<proteinExistence type="predicted"/>
<gene>
    <name evidence="2" type="ORF">COU15_01060</name>
</gene>
<dbReference type="Proteomes" id="UP000229315">
    <property type="component" value="Unassembled WGS sequence"/>
</dbReference>
<evidence type="ECO:0000313" key="2">
    <source>
        <dbReference type="EMBL" id="PIR85401.1"/>
    </source>
</evidence>
<feature type="transmembrane region" description="Helical" evidence="1">
    <location>
        <begin position="33"/>
        <end position="51"/>
    </location>
</feature>
<reference evidence="3" key="1">
    <citation type="submission" date="2017-09" db="EMBL/GenBank/DDBJ databases">
        <title>Depth-based differentiation of microbial function through sediment-hosted aquifers and enrichment of novel symbionts in the deep terrestrial subsurface.</title>
        <authorList>
            <person name="Probst A.J."/>
            <person name="Ladd B."/>
            <person name="Jarett J.K."/>
            <person name="Geller-Mcgrath D.E."/>
            <person name="Sieber C.M.K."/>
            <person name="Emerson J.B."/>
            <person name="Anantharaman K."/>
            <person name="Thomas B.C."/>
            <person name="Malmstrom R."/>
            <person name="Stieglmeier M."/>
            <person name="Klingl A."/>
            <person name="Woyke T."/>
            <person name="Ryan C.M."/>
            <person name="Banfield J.F."/>
        </authorList>
    </citation>
    <scope>NUCLEOTIDE SEQUENCE [LARGE SCALE GENOMIC DNA]</scope>
</reference>
<keyword evidence="1" id="KW-0472">Membrane</keyword>
<keyword evidence="1" id="KW-0812">Transmembrane</keyword>
<organism evidence="2 3">
    <name type="scientific">Candidatus Kaiserbacteria bacterium CG10_big_fil_rev_8_21_14_0_10_45_20</name>
    <dbReference type="NCBI Taxonomy" id="1974607"/>
    <lineage>
        <taxon>Bacteria</taxon>
        <taxon>Candidatus Kaiseribacteriota</taxon>
    </lineage>
</organism>
<evidence type="ECO:0000256" key="1">
    <source>
        <dbReference type="SAM" id="Phobius"/>
    </source>
</evidence>
<name>A0A2H0UG92_9BACT</name>
<accession>A0A2H0UG92</accession>
<keyword evidence="1" id="KW-1133">Transmembrane helix</keyword>
<sequence>MTSKQNLERQLARDLNYALRIEKSERKIDRSDIYEKIAAAVALAGVGVGILTRKPEVIAIVGSAGGLGAAVAHMVKKNEKINCRKLKEDRARDPEA</sequence>
<dbReference type="EMBL" id="PFBH01000005">
    <property type="protein sequence ID" value="PIR85401.1"/>
    <property type="molecule type" value="Genomic_DNA"/>
</dbReference>
<feature type="transmembrane region" description="Helical" evidence="1">
    <location>
        <begin position="57"/>
        <end position="75"/>
    </location>
</feature>
<protein>
    <submittedName>
        <fullName evidence="2">Uncharacterized protein</fullName>
    </submittedName>
</protein>